<keyword evidence="6 7" id="KW-0472">Membrane</keyword>
<reference evidence="10 11" key="1">
    <citation type="submission" date="2018-11" db="EMBL/GenBank/DDBJ databases">
        <authorList>
            <person name="Mardanov A.V."/>
            <person name="Ravin N.V."/>
            <person name="Dedysh S.N."/>
        </authorList>
    </citation>
    <scope>NUCLEOTIDE SEQUENCE [LARGE SCALE GENOMIC DNA]</scope>
    <source>
        <strain evidence="10 11">AF10</strain>
    </source>
</reference>
<dbReference type="InterPro" id="IPR002524">
    <property type="entry name" value="Cation_efflux"/>
</dbReference>
<dbReference type="Gene3D" id="3.30.70.1350">
    <property type="entry name" value="Cation efflux protein, cytoplasmic domain"/>
    <property type="match status" value="3"/>
</dbReference>
<dbReference type="InterPro" id="IPR027469">
    <property type="entry name" value="Cation_efflux_TMD_sf"/>
</dbReference>
<dbReference type="Proteomes" id="UP000289437">
    <property type="component" value="Unassembled WGS sequence"/>
</dbReference>
<name>A0A4Q0SY63_9BACT</name>
<proteinExistence type="inferred from homology"/>
<evidence type="ECO:0000259" key="8">
    <source>
        <dbReference type="Pfam" id="PF01545"/>
    </source>
</evidence>
<evidence type="ECO:0000256" key="2">
    <source>
        <dbReference type="ARBA" id="ARBA00008114"/>
    </source>
</evidence>
<evidence type="ECO:0000313" key="11">
    <source>
        <dbReference type="Proteomes" id="UP000289437"/>
    </source>
</evidence>
<feature type="domain" description="Cation efflux protein cytoplasmic" evidence="9">
    <location>
        <begin position="402"/>
        <end position="472"/>
    </location>
</feature>
<evidence type="ECO:0000256" key="6">
    <source>
        <dbReference type="ARBA" id="ARBA00023136"/>
    </source>
</evidence>
<comment type="similarity">
    <text evidence="2">Belongs to the cation diffusion facilitator (CDF) transporter (TC 2.A.4) family.</text>
</comment>
<evidence type="ECO:0000256" key="4">
    <source>
        <dbReference type="ARBA" id="ARBA00022692"/>
    </source>
</evidence>
<evidence type="ECO:0000256" key="7">
    <source>
        <dbReference type="SAM" id="Phobius"/>
    </source>
</evidence>
<evidence type="ECO:0000256" key="1">
    <source>
        <dbReference type="ARBA" id="ARBA00004141"/>
    </source>
</evidence>
<dbReference type="AlphaFoldDB" id="A0A4Q0SY63"/>
<keyword evidence="3" id="KW-0813">Transport</keyword>
<keyword evidence="4 7" id="KW-0812">Transmembrane</keyword>
<organism evidence="10 11">
    <name type="scientific">Granulicella sibirica</name>
    <dbReference type="NCBI Taxonomy" id="2479048"/>
    <lineage>
        <taxon>Bacteria</taxon>
        <taxon>Pseudomonadati</taxon>
        <taxon>Acidobacteriota</taxon>
        <taxon>Terriglobia</taxon>
        <taxon>Terriglobales</taxon>
        <taxon>Acidobacteriaceae</taxon>
        <taxon>Granulicella</taxon>
    </lineage>
</organism>
<keyword evidence="5 7" id="KW-1133">Transmembrane helix</keyword>
<feature type="domain" description="Cation efflux protein transmembrane" evidence="8">
    <location>
        <begin position="19"/>
        <end position="220"/>
    </location>
</feature>
<dbReference type="Pfam" id="PF16916">
    <property type="entry name" value="ZT_dimer"/>
    <property type="match status" value="3"/>
</dbReference>
<dbReference type="SUPFAM" id="SSF160240">
    <property type="entry name" value="Cation efflux protein cytoplasmic domain-like"/>
    <property type="match status" value="3"/>
</dbReference>
<evidence type="ECO:0000313" key="10">
    <source>
        <dbReference type="EMBL" id="RXH56153.1"/>
    </source>
</evidence>
<keyword evidence="11" id="KW-1185">Reference proteome</keyword>
<evidence type="ECO:0000259" key="9">
    <source>
        <dbReference type="Pfam" id="PF16916"/>
    </source>
</evidence>
<feature type="domain" description="Cation efflux protein cytoplasmic" evidence="9">
    <location>
        <begin position="324"/>
        <end position="382"/>
    </location>
</feature>
<sequence length="478" mass="52558">MATPEEATSTHTAKRSAALASVLGAFGITLLKLLTGILTGSLGMLSEAAHSGIDLIAAAITLFSVEVSDRPADDEHNYGHGKIESLSAFVETVLMLASSVWIIYEALHRIVARSHLVLEMSPWPFVVLLLSIAVDFTRSRNLHKVAAEHNSEALEADAVHFGTDIWSSFAVLLGLAATYCGERFHIMGLELADPIAALVVSLIILKVCYSLARRTIDNLLDATPPETRAQVRRQLIRDLLAIDGVVSVNRLRTRRSGPTYFADLTLGIPRNVTFQRSEQITMAATQAVQDIYSGADVVVHSVPTASIAESLHDRIRAVAARANLSIHDVAVQQFEGKLHVEQHLEVDETLPLRKAHDLVTRLEADIRREVPAISTILTHIESEPATIERPSSLEHDRQLELRLRSAARAYPEILDIHEVLVTHINDRIQVNCHCTLPDALPMSDVHAIITALEGTFKLENPEVSRLLIHPEPATDNRR</sequence>
<dbReference type="GO" id="GO:0016020">
    <property type="term" value="C:membrane"/>
    <property type="evidence" value="ECO:0007669"/>
    <property type="project" value="UniProtKB-SubCell"/>
</dbReference>
<gene>
    <name evidence="10" type="ORF">GRAN_3010</name>
</gene>
<feature type="domain" description="Cation efflux protein cytoplasmic" evidence="9">
    <location>
        <begin position="232"/>
        <end position="300"/>
    </location>
</feature>
<evidence type="ECO:0000256" key="3">
    <source>
        <dbReference type="ARBA" id="ARBA00022448"/>
    </source>
</evidence>
<accession>A0A4Q0SY63</accession>
<comment type="caution">
    <text evidence="10">The sequence shown here is derived from an EMBL/GenBank/DDBJ whole genome shotgun (WGS) entry which is preliminary data.</text>
</comment>
<reference evidence="11" key="2">
    <citation type="submission" date="2019-02" db="EMBL/GenBank/DDBJ databases">
        <title>Granulicella sibirica sp. nov., a psychrotolerant acidobacterium isolated from an organic soil layer in forested tundra, West Siberia.</title>
        <authorList>
            <person name="Oshkin I.Y."/>
            <person name="Kulichevskaya I.S."/>
            <person name="Rijpstra W.I.C."/>
            <person name="Sinninghe Damste J.S."/>
            <person name="Rakitin A.L."/>
            <person name="Ravin N.V."/>
            <person name="Dedysh S.N."/>
        </authorList>
    </citation>
    <scope>NUCLEOTIDE SEQUENCE [LARGE SCALE GENOMIC DNA]</scope>
    <source>
        <strain evidence="11">AF10</strain>
    </source>
</reference>
<dbReference type="PANTHER" id="PTHR43840">
    <property type="entry name" value="MITOCHONDRIAL METAL TRANSPORTER 1-RELATED"/>
    <property type="match status" value="1"/>
</dbReference>
<dbReference type="InterPro" id="IPR058533">
    <property type="entry name" value="Cation_efflux_TM"/>
</dbReference>
<dbReference type="Pfam" id="PF01545">
    <property type="entry name" value="Cation_efflux"/>
    <property type="match status" value="1"/>
</dbReference>
<feature type="transmembrane region" description="Helical" evidence="7">
    <location>
        <begin position="16"/>
        <end position="35"/>
    </location>
</feature>
<dbReference type="InterPro" id="IPR036837">
    <property type="entry name" value="Cation_efflux_CTD_sf"/>
</dbReference>
<dbReference type="NCBIfam" id="TIGR01297">
    <property type="entry name" value="CDF"/>
    <property type="match status" value="1"/>
</dbReference>
<dbReference type="PANTHER" id="PTHR43840:SF15">
    <property type="entry name" value="MITOCHONDRIAL METAL TRANSPORTER 1-RELATED"/>
    <property type="match status" value="1"/>
</dbReference>
<comment type="subcellular location">
    <subcellularLocation>
        <location evidence="1">Membrane</location>
        <topology evidence="1">Multi-pass membrane protein</topology>
    </subcellularLocation>
</comment>
<protein>
    <submittedName>
        <fullName evidence="10">Cobalt-zinc-cadmium resistance protein</fullName>
    </submittedName>
</protein>
<evidence type="ECO:0000256" key="5">
    <source>
        <dbReference type="ARBA" id="ARBA00022989"/>
    </source>
</evidence>
<dbReference type="Gene3D" id="1.20.1510.10">
    <property type="entry name" value="Cation efflux protein transmembrane domain"/>
    <property type="match status" value="1"/>
</dbReference>
<dbReference type="GO" id="GO:0008324">
    <property type="term" value="F:monoatomic cation transmembrane transporter activity"/>
    <property type="evidence" value="ECO:0007669"/>
    <property type="project" value="InterPro"/>
</dbReference>
<dbReference type="EMBL" id="RDSM01000002">
    <property type="protein sequence ID" value="RXH56153.1"/>
    <property type="molecule type" value="Genomic_DNA"/>
</dbReference>
<dbReference type="InterPro" id="IPR050291">
    <property type="entry name" value="CDF_Transporter"/>
</dbReference>
<dbReference type="InterPro" id="IPR027470">
    <property type="entry name" value="Cation_efflux_CTD"/>
</dbReference>
<dbReference type="SUPFAM" id="SSF161111">
    <property type="entry name" value="Cation efflux protein transmembrane domain-like"/>
    <property type="match status" value="1"/>
</dbReference>